<comment type="caution">
    <text evidence="1">The sequence shown here is derived from an EMBL/GenBank/DDBJ whole genome shotgun (WGS) entry which is preliminary data.</text>
</comment>
<dbReference type="InParanoid" id="A0A212FMA8"/>
<proteinExistence type="predicted"/>
<accession>A0A212FMA8</accession>
<dbReference type="Proteomes" id="UP000007151">
    <property type="component" value="Unassembled WGS sequence"/>
</dbReference>
<evidence type="ECO:0000313" key="2">
    <source>
        <dbReference type="Proteomes" id="UP000007151"/>
    </source>
</evidence>
<dbReference type="KEGG" id="dpl:KGM_206829"/>
<keyword evidence="2" id="KW-1185">Reference proteome</keyword>
<dbReference type="InterPro" id="IPR038356">
    <property type="entry name" value="Tma16_sf"/>
</dbReference>
<dbReference type="STRING" id="278856.A0A212FMA8"/>
<dbReference type="AlphaFoldDB" id="A0A212FMA8"/>
<dbReference type="Gene3D" id="1.20.1440.170">
    <property type="entry name" value="Translation machinery-associated protein 16-like"/>
    <property type="match status" value="1"/>
</dbReference>
<dbReference type="EMBL" id="AGBW02007653">
    <property type="protein sequence ID" value="OWR54888.1"/>
    <property type="molecule type" value="Genomic_DNA"/>
</dbReference>
<reference evidence="1 2" key="1">
    <citation type="journal article" date="2011" name="Cell">
        <title>The monarch butterfly genome yields insights into long-distance migration.</title>
        <authorList>
            <person name="Zhan S."/>
            <person name="Merlin C."/>
            <person name="Boore J.L."/>
            <person name="Reppert S.M."/>
        </authorList>
    </citation>
    <scope>NUCLEOTIDE SEQUENCE [LARGE SCALE GENOMIC DNA]</scope>
    <source>
        <strain evidence="1">F-2</strain>
    </source>
</reference>
<sequence>MPDLMDAQQMEVLMNWNGELRFLQNFKLKRIARKHLI</sequence>
<evidence type="ECO:0000313" key="1">
    <source>
        <dbReference type="EMBL" id="OWR54888.1"/>
    </source>
</evidence>
<gene>
    <name evidence="1" type="ORF">KGM_206829</name>
</gene>
<dbReference type="Pfam" id="PF11176">
    <property type="entry name" value="Tma16"/>
    <property type="match status" value="1"/>
</dbReference>
<organism evidence="1 2">
    <name type="scientific">Danaus plexippus plexippus</name>
    <dbReference type="NCBI Taxonomy" id="278856"/>
    <lineage>
        <taxon>Eukaryota</taxon>
        <taxon>Metazoa</taxon>
        <taxon>Ecdysozoa</taxon>
        <taxon>Arthropoda</taxon>
        <taxon>Hexapoda</taxon>
        <taxon>Insecta</taxon>
        <taxon>Pterygota</taxon>
        <taxon>Neoptera</taxon>
        <taxon>Endopterygota</taxon>
        <taxon>Lepidoptera</taxon>
        <taxon>Glossata</taxon>
        <taxon>Ditrysia</taxon>
        <taxon>Papilionoidea</taxon>
        <taxon>Nymphalidae</taxon>
        <taxon>Danainae</taxon>
        <taxon>Danaini</taxon>
        <taxon>Danaina</taxon>
        <taxon>Danaus</taxon>
        <taxon>Danaus</taxon>
    </lineage>
</organism>
<dbReference type="InterPro" id="IPR021346">
    <property type="entry name" value="Tma16"/>
</dbReference>
<name>A0A212FMA8_DANPL</name>
<protein>
    <submittedName>
        <fullName evidence="1">Uncharacterized protein</fullName>
    </submittedName>
</protein>